<dbReference type="Pfam" id="PF01661">
    <property type="entry name" value="Macro"/>
    <property type="match status" value="1"/>
</dbReference>
<dbReference type="InterPro" id="IPR002589">
    <property type="entry name" value="Macro_dom"/>
</dbReference>
<keyword evidence="1" id="KW-0233">DNA recombination</keyword>
<keyword evidence="1" id="KW-0234">DNA repair</keyword>
<dbReference type="PROSITE" id="PS51154">
    <property type="entry name" value="MACRO"/>
    <property type="match status" value="1"/>
</dbReference>
<dbReference type="CDD" id="cd18809">
    <property type="entry name" value="SF1_C_RecD"/>
    <property type="match status" value="1"/>
</dbReference>
<dbReference type="WBParaSite" id="GPLIN_000423700">
    <property type="protein sequence ID" value="GPLIN_000423700"/>
    <property type="gene ID" value="GPLIN_000423700"/>
</dbReference>
<feature type="compositionally biased region" description="Low complexity" evidence="2">
    <location>
        <begin position="1352"/>
        <end position="1372"/>
    </location>
</feature>
<dbReference type="GO" id="GO:0000723">
    <property type="term" value="P:telomere maintenance"/>
    <property type="evidence" value="ECO:0007669"/>
    <property type="project" value="InterPro"/>
</dbReference>
<dbReference type="Pfam" id="PF05970">
    <property type="entry name" value="PIF1"/>
    <property type="match status" value="1"/>
</dbReference>
<comment type="cofactor">
    <cofactor evidence="1">
        <name>Mg(2+)</name>
        <dbReference type="ChEBI" id="CHEBI:18420"/>
    </cofactor>
</comment>
<protein>
    <recommendedName>
        <fullName evidence="1">ATP-dependent DNA helicase</fullName>
        <ecNumber evidence="1">5.6.2.3</ecNumber>
    </recommendedName>
</protein>
<proteinExistence type="inferred from homology"/>
<dbReference type="InterPro" id="IPR043472">
    <property type="entry name" value="Macro_dom-like"/>
</dbReference>
<dbReference type="Pfam" id="PF14214">
    <property type="entry name" value="Helitron_like_N"/>
    <property type="match status" value="1"/>
</dbReference>
<keyword evidence="1" id="KW-0347">Helicase</keyword>
<name>A0A183BUF1_GLOPA</name>
<sequence length="1735" mass="196356">MLLVDSTPHGDERVYPDDVVRPAPIIAPADLQNVQQIHPGRLGVQTVDGSRLVAQFYLDDGSNVVPSTPYDVVLTGRYGSGKRHMKWSNRNIDPALFPLLFSRGQCGFERGLPLRLREGEHVDSHLLLRDAQQNVVPETDELGEEAEFLGPTIERVYNRRDKVSFAQWFRYMSQIRGANWRNPHWLWDWGTIAQLYTLTFNNRAEAQKVQYMKRKQGQRRLVLPSLQGPLGRVYMTDEHFRGSRQFYQREYANCMTICREFGPPDLLVTFTMSPDCPELQTMLGTDAGGKQQQWFDRPDLVCRLFVDKLQELYKDLTERGVLGPVRAWFGALEHQFRGLPHVHTAIILDWERMRNMGKIQTPADYIDEYISAEIPPNPTGRTKEAAKQRALHKTITTKNIHTCSTRHCLQDGKCRKHFPKPFEYDTVHSENAYPRYKRRPPPPSLQEAQQTPELYGREIQHKDQRGKLIRKDNSHVVAFSPFLSSKYVAHINVEFVAGEGCIKYLCKYMMKGADMAFVQVTDANTGQSALNYDELQQIRLARYISSMEAYLQQLGTPLIRRSHQVDELDVHGPQGHRIAVQQGFEDEEQQQNAFCEAAQAEEERRIAGQERVTQLTAYFAFNEQCQDDVLHLTYATAFKKLWYDAAKKEWKLYVQENRAGHKLCRLKTVSPSNLELLAIRQLLLHVHDPISWLHLRTVDGTTFPTFVAAARARNLMSDMSIWLNTIKEAFNTKKSIKQRLRWLAVFLATANLTNGAALLEEIMKDANKWLVSTKVGKASPEHQLQYVLRALEWFLLANGIRPDTECREDGTYETACEHIGLPRPEGIHMTADQLIQLTFFRNNVILDNIDPELLPDQQDCRQRVEDYYRIKYFEDPQPNSEQQQLIEDVYKGCVDAQQVISGQQTSFTPGVTRLFMVTGEGGAGKTFSYNKIIARAKASRLNFLPMATTGIAADLLYEGQTVHKRLCRAKHVDSSTALNVDYEGNFAQMLRSIHGMIIDEISMQHRDVLEYVDRLLRSVAPKRLEAIPFAGKVVVLGGDWKQLAPVIPGGGHLDQKNASVKSSVLFKHFTTIRLTANHRLQAGQEHYRNFLMRVEIDRDALIEFVFPLDLLKDPDRLSTREKVYTGFTTPISDETTVDVGLQNNVADVNYENLSRLTPPGIPEHKLRVKVGAVMMIITNISLEEGLCNGTRVQIMELFTHIIRCRILTGTHRGNTHDLHVARFLFGGDSRAPHEGLLRCERIQFPLRPGSVMTINKAQGQTLTHVGILLDRSQCFSHGQLYVALSRVRQAENIKVCTKRPDGLVKNIVMTDLLDPVDNVPLIASKTTIADDPFPHQPPAENEPSINHDKTPRPSTSLSTPTTRPSRQSSASPVTLNLVQGVTRDLLRKLVVVKGDITKQHVFIVVNAANSKLEKSGGVDDAIHRACSFELTLLHLELQDHLESFNGELPPGTVVVTPAYGDLRDHIEYIAHAVAPVVLGSTPTPDDIAALKNCYTNALDHLLTTEIPPERPQPRTIAFPCISTGSKGFPRAVAANMAFEAVLNWLAEDLERADKVAEIYFVTFANEDFLLYKELVNKTKRQIVGSRTTTPRSSQLTPYCIIPSCTPPTFAQQQNTIRCVNNVGLGDCFYRAIAISLLGSDSEAISDLLRVAVSRQLTSILQNVSYFPRLQYASQNAFLEHLRLALLDVEDPQWFDQNLETYASYIARPFRKNGGWAQVDDADSIISTQACPPRLH</sequence>
<dbReference type="Proteomes" id="UP000050741">
    <property type="component" value="Unassembled WGS sequence"/>
</dbReference>
<keyword evidence="1" id="KW-0067">ATP-binding</keyword>
<dbReference type="GO" id="GO:0005524">
    <property type="term" value="F:ATP binding"/>
    <property type="evidence" value="ECO:0007669"/>
    <property type="project" value="UniProtKB-KW"/>
</dbReference>
<dbReference type="SUPFAM" id="SSF52949">
    <property type="entry name" value="Macro domain-like"/>
    <property type="match status" value="1"/>
</dbReference>
<dbReference type="Pfam" id="PF21530">
    <property type="entry name" value="Pif1_2B_dom"/>
    <property type="match status" value="1"/>
</dbReference>
<evidence type="ECO:0000256" key="2">
    <source>
        <dbReference type="SAM" id="MobiDB-lite"/>
    </source>
</evidence>
<evidence type="ECO:0000259" key="3">
    <source>
        <dbReference type="PROSITE" id="PS51154"/>
    </source>
</evidence>
<dbReference type="InterPro" id="IPR010285">
    <property type="entry name" value="DNA_helicase_pif1-like_DEAD"/>
</dbReference>
<evidence type="ECO:0000313" key="4">
    <source>
        <dbReference type="Proteomes" id="UP000050741"/>
    </source>
</evidence>
<dbReference type="GO" id="GO:0016887">
    <property type="term" value="F:ATP hydrolysis activity"/>
    <property type="evidence" value="ECO:0007669"/>
    <property type="project" value="RHEA"/>
</dbReference>
<dbReference type="InterPro" id="IPR027417">
    <property type="entry name" value="P-loop_NTPase"/>
</dbReference>
<dbReference type="InterPro" id="IPR025476">
    <property type="entry name" value="Helitron_helicase-like"/>
</dbReference>
<dbReference type="GO" id="GO:0006310">
    <property type="term" value="P:DNA recombination"/>
    <property type="evidence" value="ECO:0007669"/>
    <property type="project" value="UniProtKB-KW"/>
</dbReference>
<feature type="domain" description="Macro" evidence="3">
    <location>
        <begin position="1376"/>
        <end position="1579"/>
    </location>
</feature>
<dbReference type="SUPFAM" id="SSF52540">
    <property type="entry name" value="P-loop containing nucleoside triphosphate hydrolases"/>
    <property type="match status" value="2"/>
</dbReference>
<accession>A0A183BUF1</accession>
<dbReference type="GO" id="GO:0043139">
    <property type="term" value="F:5'-3' DNA helicase activity"/>
    <property type="evidence" value="ECO:0007669"/>
    <property type="project" value="UniProtKB-EC"/>
</dbReference>
<keyword evidence="4" id="KW-1185">Reference proteome</keyword>
<feature type="region of interest" description="Disordered" evidence="2">
    <location>
        <begin position="429"/>
        <end position="453"/>
    </location>
</feature>
<reference evidence="4" key="1">
    <citation type="submission" date="2014-05" db="EMBL/GenBank/DDBJ databases">
        <title>The genome and life-stage specific transcriptomes of Globodera pallida elucidate key aspects of plant parasitism by a cyst nematode.</title>
        <authorList>
            <person name="Cotton J.A."/>
            <person name="Lilley C.J."/>
            <person name="Jones L.M."/>
            <person name="Kikuchi T."/>
            <person name="Reid A.J."/>
            <person name="Thorpe P."/>
            <person name="Tsai I.J."/>
            <person name="Beasley H."/>
            <person name="Blok V."/>
            <person name="Cock P.J.A."/>
            <person name="Van den Akker S.E."/>
            <person name="Holroyd N."/>
            <person name="Hunt M."/>
            <person name="Mantelin S."/>
            <person name="Naghra H."/>
            <person name="Pain A."/>
            <person name="Palomares-Rius J.E."/>
            <person name="Zarowiecki M."/>
            <person name="Berriman M."/>
            <person name="Jones J.T."/>
            <person name="Urwin P.E."/>
        </authorList>
    </citation>
    <scope>NUCLEOTIDE SEQUENCE [LARGE SCALE GENOMIC DNA]</scope>
    <source>
        <strain evidence="4">Lindley</strain>
    </source>
</reference>
<dbReference type="EC" id="5.6.2.3" evidence="1"/>
<comment type="catalytic activity">
    <reaction evidence="1">
        <text>ATP + H2O = ADP + phosphate + H(+)</text>
        <dbReference type="Rhea" id="RHEA:13065"/>
        <dbReference type="ChEBI" id="CHEBI:15377"/>
        <dbReference type="ChEBI" id="CHEBI:15378"/>
        <dbReference type="ChEBI" id="CHEBI:30616"/>
        <dbReference type="ChEBI" id="CHEBI:43474"/>
        <dbReference type="ChEBI" id="CHEBI:456216"/>
        <dbReference type="EC" id="5.6.2.3"/>
    </reaction>
</comment>
<organism evidence="4 5">
    <name type="scientific">Globodera pallida</name>
    <name type="common">Potato cyst nematode worm</name>
    <name type="synonym">Heterodera pallida</name>
    <dbReference type="NCBI Taxonomy" id="36090"/>
    <lineage>
        <taxon>Eukaryota</taxon>
        <taxon>Metazoa</taxon>
        <taxon>Ecdysozoa</taxon>
        <taxon>Nematoda</taxon>
        <taxon>Chromadorea</taxon>
        <taxon>Rhabditida</taxon>
        <taxon>Tylenchina</taxon>
        <taxon>Tylenchomorpha</taxon>
        <taxon>Tylenchoidea</taxon>
        <taxon>Heteroderidae</taxon>
        <taxon>Heteroderinae</taxon>
        <taxon>Globodera</taxon>
    </lineage>
</organism>
<keyword evidence="1" id="KW-0378">Hydrolase</keyword>
<dbReference type="GO" id="GO:0006281">
    <property type="term" value="P:DNA repair"/>
    <property type="evidence" value="ECO:0007669"/>
    <property type="project" value="UniProtKB-KW"/>
</dbReference>
<dbReference type="Gene3D" id="3.40.50.300">
    <property type="entry name" value="P-loop containing nucleotide triphosphate hydrolases"/>
    <property type="match status" value="1"/>
</dbReference>
<comment type="similarity">
    <text evidence="1">Belongs to the helicase family.</text>
</comment>
<feature type="region of interest" description="Disordered" evidence="2">
    <location>
        <begin position="1328"/>
        <end position="1374"/>
    </location>
</feature>
<keyword evidence="1" id="KW-0547">Nucleotide-binding</keyword>
<evidence type="ECO:0000256" key="1">
    <source>
        <dbReference type="RuleBase" id="RU363044"/>
    </source>
</evidence>
<keyword evidence="1" id="KW-0227">DNA damage</keyword>
<dbReference type="PANTHER" id="PTHR10492:SF57">
    <property type="entry name" value="ATP-DEPENDENT DNA HELICASE"/>
    <property type="match status" value="1"/>
</dbReference>
<dbReference type="InterPro" id="IPR049163">
    <property type="entry name" value="Pif1-like_2B_dom"/>
</dbReference>
<dbReference type="SMART" id="SM00506">
    <property type="entry name" value="A1pp"/>
    <property type="match status" value="1"/>
</dbReference>
<dbReference type="PANTHER" id="PTHR10492">
    <property type="match status" value="1"/>
</dbReference>
<dbReference type="Gene3D" id="3.40.220.10">
    <property type="entry name" value="Leucine Aminopeptidase, subunit E, domain 1"/>
    <property type="match status" value="1"/>
</dbReference>
<reference evidence="5" key="2">
    <citation type="submission" date="2016-06" db="UniProtKB">
        <authorList>
            <consortium name="WormBaseParasite"/>
        </authorList>
    </citation>
    <scope>IDENTIFICATION</scope>
</reference>
<evidence type="ECO:0000313" key="5">
    <source>
        <dbReference type="WBParaSite" id="GPLIN_000423700"/>
    </source>
</evidence>